<dbReference type="Proteomes" id="UP000054821">
    <property type="component" value="Unassembled WGS sequence"/>
</dbReference>
<feature type="region of interest" description="Disordered" evidence="9">
    <location>
        <begin position="73"/>
        <end position="99"/>
    </location>
</feature>
<keyword evidence="12" id="KW-1185">Reference proteome</keyword>
<dbReference type="AlphaFoldDB" id="A0A2P4Z714"/>
<organism evidence="11 12">
    <name type="scientific">Trichoderma gamsii</name>
    <dbReference type="NCBI Taxonomy" id="398673"/>
    <lineage>
        <taxon>Eukaryota</taxon>
        <taxon>Fungi</taxon>
        <taxon>Dikarya</taxon>
        <taxon>Ascomycota</taxon>
        <taxon>Pezizomycotina</taxon>
        <taxon>Sordariomycetes</taxon>
        <taxon>Hypocreomycetidae</taxon>
        <taxon>Hypocreales</taxon>
        <taxon>Hypocreaceae</taxon>
        <taxon>Trichoderma</taxon>
    </lineage>
</organism>
<dbReference type="Pfam" id="PF13639">
    <property type="entry name" value="zf-RING_2"/>
    <property type="match status" value="1"/>
</dbReference>
<dbReference type="EC" id="2.3.2.27" evidence="2"/>
<dbReference type="GO" id="GO:0008270">
    <property type="term" value="F:zinc ion binding"/>
    <property type="evidence" value="ECO:0007669"/>
    <property type="project" value="UniProtKB-KW"/>
</dbReference>
<dbReference type="InterPro" id="IPR051834">
    <property type="entry name" value="RING_finger_E3_ligase"/>
</dbReference>
<protein>
    <recommendedName>
        <fullName evidence="2">RING-type E3 ubiquitin transferase</fullName>
        <ecNumber evidence="2">2.3.2.27</ecNumber>
    </recommendedName>
</protein>
<feature type="region of interest" description="Disordered" evidence="9">
    <location>
        <begin position="307"/>
        <end position="430"/>
    </location>
</feature>
<feature type="domain" description="RING-type" evidence="10">
    <location>
        <begin position="264"/>
        <end position="305"/>
    </location>
</feature>
<evidence type="ECO:0000256" key="2">
    <source>
        <dbReference type="ARBA" id="ARBA00012483"/>
    </source>
</evidence>
<dbReference type="GO" id="GO:0016567">
    <property type="term" value="P:protein ubiquitination"/>
    <property type="evidence" value="ECO:0007669"/>
    <property type="project" value="UniProtKB-ARBA"/>
</dbReference>
<dbReference type="SUPFAM" id="SSF57850">
    <property type="entry name" value="RING/U-box"/>
    <property type="match status" value="1"/>
</dbReference>
<dbReference type="GO" id="GO:0061630">
    <property type="term" value="F:ubiquitin protein ligase activity"/>
    <property type="evidence" value="ECO:0007669"/>
    <property type="project" value="UniProtKB-EC"/>
</dbReference>
<dbReference type="Gene3D" id="3.30.40.10">
    <property type="entry name" value="Zinc/RING finger domain, C3HC4 (zinc finger)"/>
    <property type="match status" value="1"/>
</dbReference>
<evidence type="ECO:0000313" key="11">
    <source>
        <dbReference type="EMBL" id="PON20081.1"/>
    </source>
</evidence>
<dbReference type="GO" id="GO:0006511">
    <property type="term" value="P:ubiquitin-dependent protein catabolic process"/>
    <property type="evidence" value="ECO:0007669"/>
    <property type="project" value="TreeGrafter"/>
</dbReference>
<evidence type="ECO:0000256" key="3">
    <source>
        <dbReference type="ARBA" id="ARBA00022679"/>
    </source>
</evidence>
<keyword evidence="5 8" id="KW-0863">Zinc-finger</keyword>
<dbReference type="FunFam" id="3.30.40.10:FF:000127">
    <property type="entry name" value="E3 ubiquitin-protein ligase RNF181"/>
    <property type="match status" value="1"/>
</dbReference>
<evidence type="ECO:0000256" key="8">
    <source>
        <dbReference type="PROSITE-ProRule" id="PRU00175"/>
    </source>
</evidence>
<keyword evidence="7" id="KW-0862">Zinc</keyword>
<dbReference type="PANTHER" id="PTHR45931">
    <property type="entry name" value="SI:CH211-59O9.10"/>
    <property type="match status" value="1"/>
</dbReference>
<proteinExistence type="predicted"/>
<evidence type="ECO:0000256" key="4">
    <source>
        <dbReference type="ARBA" id="ARBA00022723"/>
    </source>
</evidence>
<feature type="compositionally biased region" description="Low complexity" evidence="9">
    <location>
        <begin position="358"/>
        <end position="372"/>
    </location>
</feature>
<dbReference type="STRING" id="398673.A0A2P4Z714"/>
<evidence type="ECO:0000256" key="7">
    <source>
        <dbReference type="ARBA" id="ARBA00022833"/>
    </source>
</evidence>
<keyword evidence="3" id="KW-0808">Transferase</keyword>
<accession>A0A2P4Z714</accession>
<gene>
    <name evidence="11" type="ORF">TGAM01_v211062</name>
</gene>
<evidence type="ECO:0000259" key="10">
    <source>
        <dbReference type="PROSITE" id="PS50089"/>
    </source>
</evidence>
<comment type="caution">
    <text evidence="11">The sequence shown here is derived from an EMBL/GenBank/DDBJ whole genome shotgun (WGS) entry which is preliminary data.</text>
</comment>
<dbReference type="RefSeq" id="XP_018664860.1">
    <property type="nucleotide sequence ID" value="XM_018802035.1"/>
</dbReference>
<dbReference type="GeneID" id="29982118"/>
<sequence length="430" mass="47184">MDSPDYSNGHLGAIMSDEVAYCHACSNGWHRAGHGLVCPNCSSEVMEITIPDSDPPGFSDGSPSTLPALHGQYHFHNGNDHDRNHGRDHDNEHNNGHDSDLDEAVIEEHMSPHGLNHHRSVRDRSGFPNHELDVDLIHNLSPPPPPHSAGGPDMLQQRRGSEEYRFGGPQVHRSTFMNGSGSASATIFSGPSSGFFPPGGSPPYDHLDELFQALTEGLDLIVTYAIEAHRRPNAAPPASVEALANLYRRPVDSSMWESGSKTECAICIDDMKMGDLAAFLPCKHWFHEACVVLWLKEHNTCPMCRASIEKDSDGNSGRTSNGNANTSGPSRSWPSQPDDQSGNGLNRSGPLPIPGPRPSQLSRPLSQSQSRLNEALRSISLRQEESQQQQECERESHVWSVSSPAERQRDESEQDSGEAHETLFPQQDLE</sequence>
<feature type="compositionally biased region" description="Basic and acidic residues" evidence="9">
    <location>
        <begin position="406"/>
        <end position="421"/>
    </location>
</feature>
<name>A0A2P4Z714_9HYPO</name>
<dbReference type="InterPro" id="IPR001841">
    <property type="entry name" value="Znf_RING"/>
</dbReference>
<reference evidence="11 12" key="1">
    <citation type="journal article" date="2016" name="Genome Announc.">
        <title>Draft Whole-Genome Sequence of Trichoderma gamsii T6085, a Promising Biocontrol Agent of Fusarium Head Blight on Wheat.</title>
        <authorList>
            <person name="Baroncelli R."/>
            <person name="Zapparata A."/>
            <person name="Piaggeschi G."/>
            <person name="Sarrocco S."/>
            <person name="Vannacci G."/>
        </authorList>
    </citation>
    <scope>NUCLEOTIDE SEQUENCE [LARGE SCALE GENOMIC DNA]</scope>
    <source>
        <strain evidence="11 12">T6085</strain>
    </source>
</reference>
<dbReference type="CDD" id="cd16454">
    <property type="entry name" value="RING-H2_PA-TM-RING"/>
    <property type="match status" value="1"/>
</dbReference>
<feature type="compositionally biased region" description="Basic and acidic residues" evidence="9">
    <location>
        <begin position="77"/>
        <end position="99"/>
    </location>
</feature>
<evidence type="ECO:0000313" key="12">
    <source>
        <dbReference type="Proteomes" id="UP000054821"/>
    </source>
</evidence>
<evidence type="ECO:0000256" key="1">
    <source>
        <dbReference type="ARBA" id="ARBA00000900"/>
    </source>
</evidence>
<evidence type="ECO:0000256" key="6">
    <source>
        <dbReference type="ARBA" id="ARBA00022786"/>
    </source>
</evidence>
<keyword evidence="4" id="KW-0479">Metal-binding</keyword>
<dbReference type="InterPro" id="IPR013083">
    <property type="entry name" value="Znf_RING/FYVE/PHD"/>
</dbReference>
<evidence type="ECO:0000256" key="5">
    <source>
        <dbReference type="ARBA" id="ARBA00022771"/>
    </source>
</evidence>
<evidence type="ECO:0000256" key="9">
    <source>
        <dbReference type="SAM" id="MobiDB-lite"/>
    </source>
</evidence>
<dbReference type="PANTHER" id="PTHR45931:SF3">
    <property type="entry name" value="RING ZINC FINGER-CONTAINING PROTEIN"/>
    <property type="match status" value="1"/>
</dbReference>
<dbReference type="SMART" id="SM00184">
    <property type="entry name" value="RING"/>
    <property type="match status" value="1"/>
</dbReference>
<feature type="compositionally biased region" description="Polar residues" evidence="9">
    <location>
        <begin position="314"/>
        <end position="346"/>
    </location>
</feature>
<comment type="catalytic activity">
    <reaction evidence="1">
        <text>S-ubiquitinyl-[E2 ubiquitin-conjugating enzyme]-L-cysteine + [acceptor protein]-L-lysine = [E2 ubiquitin-conjugating enzyme]-L-cysteine + N(6)-ubiquitinyl-[acceptor protein]-L-lysine.</text>
        <dbReference type="EC" id="2.3.2.27"/>
    </reaction>
</comment>
<dbReference type="GO" id="GO:0005634">
    <property type="term" value="C:nucleus"/>
    <property type="evidence" value="ECO:0007669"/>
    <property type="project" value="TreeGrafter"/>
</dbReference>
<dbReference type="EMBL" id="JPDN02000086">
    <property type="protein sequence ID" value="PON20081.1"/>
    <property type="molecule type" value="Genomic_DNA"/>
</dbReference>
<keyword evidence="6" id="KW-0833">Ubl conjugation pathway</keyword>
<dbReference type="PROSITE" id="PS50089">
    <property type="entry name" value="ZF_RING_2"/>
    <property type="match status" value="1"/>
</dbReference>